<protein>
    <submittedName>
        <fullName evidence="3">Helix-turn-helix domain-containing protein</fullName>
    </submittedName>
</protein>
<dbReference type="GO" id="GO:0003677">
    <property type="term" value="F:DNA binding"/>
    <property type="evidence" value="ECO:0007669"/>
    <property type="project" value="UniProtKB-KW"/>
</dbReference>
<dbReference type="CDD" id="cd00093">
    <property type="entry name" value="HTH_XRE"/>
    <property type="match status" value="1"/>
</dbReference>
<dbReference type="InterPro" id="IPR050807">
    <property type="entry name" value="TransReg_Diox_bact_type"/>
</dbReference>
<dbReference type="Proteomes" id="UP000543598">
    <property type="component" value="Unassembled WGS sequence"/>
</dbReference>
<dbReference type="PANTHER" id="PTHR46797">
    <property type="entry name" value="HTH-TYPE TRANSCRIPTIONAL REGULATOR"/>
    <property type="match status" value="1"/>
</dbReference>
<dbReference type="Gene3D" id="2.60.120.10">
    <property type="entry name" value="Jelly Rolls"/>
    <property type="match status" value="1"/>
</dbReference>
<dbReference type="PROSITE" id="PS50943">
    <property type="entry name" value="HTH_CROC1"/>
    <property type="match status" value="1"/>
</dbReference>
<dbReference type="InterPro" id="IPR014710">
    <property type="entry name" value="RmlC-like_jellyroll"/>
</dbReference>
<dbReference type="EMBL" id="JABEMB010000009">
    <property type="protein sequence ID" value="NNH03802.1"/>
    <property type="molecule type" value="Genomic_DNA"/>
</dbReference>
<gene>
    <name evidence="3" type="ORF">HLA99_08075</name>
</gene>
<accession>A0A7Y2LZW1</accession>
<comment type="caution">
    <text evidence="3">The sequence shown here is derived from an EMBL/GenBank/DDBJ whole genome shotgun (WGS) entry which is preliminary data.</text>
</comment>
<dbReference type="AlphaFoldDB" id="A0A7Y2LZW1"/>
<dbReference type="GO" id="GO:0003700">
    <property type="term" value="F:DNA-binding transcription factor activity"/>
    <property type="evidence" value="ECO:0007669"/>
    <property type="project" value="TreeGrafter"/>
</dbReference>
<sequence length="191" mass="21089">MRPLPVESTSPRSAIGARLRALRQSRQMTIEQVAESAGITKSFLSRVERDMTSPSVTSLVAICDVLDAAIGDLFATSDAQLIRAEDAPRIDLSGIDTRERLVSPRRNSRFQVIRSSVDPGGNGGEDLYTINADIELMHVISGSVIVWFSDQSHRLEVGDSITFDGREPHQWRSEEGAELLWVIIPAAWDET</sequence>
<keyword evidence="4" id="KW-1185">Reference proteome</keyword>
<dbReference type="SUPFAM" id="SSF51182">
    <property type="entry name" value="RmlC-like cupins"/>
    <property type="match status" value="1"/>
</dbReference>
<dbReference type="CDD" id="cd02209">
    <property type="entry name" value="cupin_XRE_C"/>
    <property type="match status" value="1"/>
</dbReference>
<organism evidence="3 4">
    <name type="scientific">Microbacterium ulmi</name>
    <dbReference type="NCBI Taxonomy" id="179095"/>
    <lineage>
        <taxon>Bacteria</taxon>
        <taxon>Bacillati</taxon>
        <taxon>Actinomycetota</taxon>
        <taxon>Actinomycetes</taxon>
        <taxon>Micrococcales</taxon>
        <taxon>Microbacteriaceae</taxon>
        <taxon>Microbacterium</taxon>
    </lineage>
</organism>
<dbReference type="InterPro" id="IPR010982">
    <property type="entry name" value="Lambda_DNA-bd_dom_sf"/>
</dbReference>
<dbReference type="GO" id="GO:0005829">
    <property type="term" value="C:cytosol"/>
    <property type="evidence" value="ECO:0007669"/>
    <property type="project" value="TreeGrafter"/>
</dbReference>
<evidence type="ECO:0000256" key="1">
    <source>
        <dbReference type="ARBA" id="ARBA00023125"/>
    </source>
</evidence>
<dbReference type="InterPro" id="IPR013096">
    <property type="entry name" value="Cupin_2"/>
</dbReference>
<reference evidence="3 4" key="1">
    <citation type="submission" date="2020-05" db="EMBL/GenBank/DDBJ databases">
        <title>MicrobeNet Type strains.</title>
        <authorList>
            <person name="Nicholson A.C."/>
        </authorList>
    </citation>
    <scope>NUCLEOTIDE SEQUENCE [LARGE SCALE GENOMIC DNA]</scope>
    <source>
        <strain evidence="3 4">JCM 14282</strain>
    </source>
</reference>
<name>A0A7Y2LZW1_9MICO</name>
<dbReference type="Pfam" id="PF13560">
    <property type="entry name" value="HTH_31"/>
    <property type="match status" value="1"/>
</dbReference>
<dbReference type="SMART" id="SM00530">
    <property type="entry name" value="HTH_XRE"/>
    <property type="match status" value="1"/>
</dbReference>
<dbReference type="Gene3D" id="1.10.260.40">
    <property type="entry name" value="lambda repressor-like DNA-binding domains"/>
    <property type="match status" value="1"/>
</dbReference>
<dbReference type="Pfam" id="PF07883">
    <property type="entry name" value="Cupin_2"/>
    <property type="match status" value="1"/>
</dbReference>
<evidence type="ECO:0000313" key="4">
    <source>
        <dbReference type="Proteomes" id="UP000543598"/>
    </source>
</evidence>
<keyword evidence="1" id="KW-0238">DNA-binding</keyword>
<evidence type="ECO:0000259" key="2">
    <source>
        <dbReference type="PROSITE" id="PS50943"/>
    </source>
</evidence>
<dbReference type="InterPro" id="IPR001387">
    <property type="entry name" value="Cro/C1-type_HTH"/>
</dbReference>
<dbReference type="PANTHER" id="PTHR46797:SF1">
    <property type="entry name" value="METHYLPHOSPHONATE SYNTHASE"/>
    <property type="match status" value="1"/>
</dbReference>
<dbReference type="RefSeq" id="WP_167038037.1">
    <property type="nucleotide sequence ID" value="NZ_BAAANA010000001.1"/>
</dbReference>
<evidence type="ECO:0000313" key="3">
    <source>
        <dbReference type="EMBL" id="NNH03802.1"/>
    </source>
</evidence>
<dbReference type="SUPFAM" id="SSF47413">
    <property type="entry name" value="lambda repressor-like DNA-binding domains"/>
    <property type="match status" value="1"/>
</dbReference>
<proteinExistence type="predicted"/>
<dbReference type="InterPro" id="IPR011051">
    <property type="entry name" value="RmlC_Cupin_sf"/>
</dbReference>
<feature type="domain" description="HTH cro/C1-type" evidence="2">
    <location>
        <begin position="19"/>
        <end position="73"/>
    </location>
</feature>